<dbReference type="Gene3D" id="3.10.20.30">
    <property type="match status" value="1"/>
</dbReference>
<dbReference type="Pfam" id="PF02597">
    <property type="entry name" value="ThiS"/>
    <property type="match status" value="1"/>
</dbReference>
<name>A0A6J7GVA7_9ZZZZ</name>
<dbReference type="InterPro" id="IPR003749">
    <property type="entry name" value="ThiS/MoaD-like"/>
</dbReference>
<dbReference type="InterPro" id="IPR016155">
    <property type="entry name" value="Mopterin_synth/thiamin_S_b"/>
</dbReference>
<protein>
    <submittedName>
        <fullName evidence="1">Unannotated protein</fullName>
    </submittedName>
</protein>
<dbReference type="SUPFAM" id="SSF54285">
    <property type="entry name" value="MoaD/ThiS"/>
    <property type="match status" value="1"/>
</dbReference>
<reference evidence="1" key="1">
    <citation type="submission" date="2020-05" db="EMBL/GenBank/DDBJ databases">
        <authorList>
            <person name="Chiriac C."/>
            <person name="Salcher M."/>
            <person name="Ghai R."/>
            <person name="Kavagutti S V."/>
        </authorList>
    </citation>
    <scope>NUCLEOTIDE SEQUENCE</scope>
</reference>
<dbReference type="EMBL" id="CAFBMS010000012">
    <property type="protein sequence ID" value="CAB4912437.1"/>
    <property type="molecule type" value="Genomic_DNA"/>
</dbReference>
<dbReference type="AlphaFoldDB" id="A0A6J7GVA7"/>
<accession>A0A6J7GVA7</accession>
<sequence>MADVQVRLFAVARAKAGSELITCEPGSLASIIQSISLRGELATVLPQCSYLVDGVACTDLNQLVTAGSAVDVLPRFAGGA</sequence>
<organism evidence="1">
    <name type="scientific">freshwater metagenome</name>
    <dbReference type="NCBI Taxonomy" id="449393"/>
    <lineage>
        <taxon>unclassified sequences</taxon>
        <taxon>metagenomes</taxon>
        <taxon>ecological metagenomes</taxon>
    </lineage>
</organism>
<proteinExistence type="predicted"/>
<dbReference type="InterPro" id="IPR012675">
    <property type="entry name" value="Beta-grasp_dom_sf"/>
</dbReference>
<evidence type="ECO:0000313" key="1">
    <source>
        <dbReference type="EMBL" id="CAB4912437.1"/>
    </source>
</evidence>
<gene>
    <name evidence="1" type="ORF">UFOPK3614_00370</name>
</gene>